<keyword evidence="2" id="KW-1185">Reference proteome</keyword>
<protein>
    <submittedName>
        <fullName evidence="1">Uncharacterized protein</fullName>
    </submittedName>
</protein>
<gene>
    <name evidence="1" type="ORF">AVEN_225308_1</name>
</gene>
<dbReference type="EMBL" id="BGPR01000022">
    <property type="protein sequence ID" value="GBL80644.1"/>
    <property type="molecule type" value="Genomic_DNA"/>
</dbReference>
<dbReference type="AlphaFoldDB" id="A0A4Y2ANR1"/>
<evidence type="ECO:0000313" key="1">
    <source>
        <dbReference type="EMBL" id="GBL80644.1"/>
    </source>
</evidence>
<dbReference type="Proteomes" id="UP000499080">
    <property type="component" value="Unassembled WGS sequence"/>
</dbReference>
<name>A0A4Y2ANR1_ARAVE</name>
<sequence length="157" mass="18405">MYKSICFERNVRDKGNLRVTAQRRCYIVVSERSREETDEPEAERIGKLNDLFRCQEVKEERENEDSLLKMLRANHFLYRNSQARGMLGVQVRWISSRVTVLWRGNVRAGSFSGPWLLLLLGRREPLFSAKSSNLWLVVRVEVVGRREGDQCFVDGRK</sequence>
<proteinExistence type="predicted"/>
<evidence type="ECO:0000313" key="2">
    <source>
        <dbReference type="Proteomes" id="UP000499080"/>
    </source>
</evidence>
<reference evidence="1 2" key="1">
    <citation type="journal article" date="2019" name="Sci. Rep.">
        <title>Orb-weaving spider Araneus ventricosus genome elucidates the spidroin gene catalogue.</title>
        <authorList>
            <person name="Kono N."/>
            <person name="Nakamura H."/>
            <person name="Ohtoshi R."/>
            <person name="Moran D.A.P."/>
            <person name="Shinohara A."/>
            <person name="Yoshida Y."/>
            <person name="Fujiwara M."/>
            <person name="Mori M."/>
            <person name="Tomita M."/>
            <person name="Arakawa K."/>
        </authorList>
    </citation>
    <scope>NUCLEOTIDE SEQUENCE [LARGE SCALE GENOMIC DNA]</scope>
</reference>
<organism evidence="1 2">
    <name type="scientific">Araneus ventricosus</name>
    <name type="common">Orbweaver spider</name>
    <name type="synonym">Epeira ventricosa</name>
    <dbReference type="NCBI Taxonomy" id="182803"/>
    <lineage>
        <taxon>Eukaryota</taxon>
        <taxon>Metazoa</taxon>
        <taxon>Ecdysozoa</taxon>
        <taxon>Arthropoda</taxon>
        <taxon>Chelicerata</taxon>
        <taxon>Arachnida</taxon>
        <taxon>Araneae</taxon>
        <taxon>Araneomorphae</taxon>
        <taxon>Entelegynae</taxon>
        <taxon>Araneoidea</taxon>
        <taxon>Araneidae</taxon>
        <taxon>Araneus</taxon>
    </lineage>
</organism>
<comment type="caution">
    <text evidence="1">The sequence shown here is derived from an EMBL/GenBank/DDBJ whole genome shotgun (WGS) entry which is preliminary data.</text>
</comment>
<accession>A0A4Y2ANR1</accession>